<keyword evidence="8 20" id="KW-0479">Metal-binding</keyword>
<evidence type="ECO:0000313" key="23">
    <source>
        <dbReference type="Proteomes" id="UP000007879"/>
    </source>
</evidence>
<feature type="binding site" evidence="19">
    <location>
        <position position="156"/>
    </location>
    <ligand>
        <name>substrate</name>
    </ligand>
</feature>
<dbReference type="InterPro" id="IPR000286">
    <property type="entry name" value="HDACs"/>
</dbReference>
<dbReference type="PIRSF" id="PIRSF037913">
    <property type="entry name" value="His_deacetylse_1"/>
    <property type="match status" value="1"/>
</dbReference>
<dbReference type="EnsemblMetazoa" id="Aqu2.1.38372_001">
    <property type="protein sequence ID" value="Aqu2.1.38372_001"/>
    <property type="gene ID" value="Aqu2.1.38372"/>
</dbReference>
<dbReference type="GO" id="GO:0005737">
    <property type="term" value="C:cytoplasm"/>
    <property type="evidence" value="ECO:0007669"/>
    <property type="project" value="UniProtKB-SubCell"/>
</dbReference>
<feature type="active site" description="Proton acceptor" evidence="18">
    <location>
        <position position="148"/>
    </location>
</feature>
<evidence type="ECO:0000256" key="15">
    <source>
        <dbReference type="ARBA" id="ARBA00049193"/>
    </source>
</evidence>
<dbReference type="InParanoid" id="A0A1X7VFU5"/>
<dbReference type="PRINTS" id="PR01270">
    <property type="entry name" value="HDASUPER"/>
</dbReference>
<dbReference type="InterPro" id="IPR037138">
    <property type="entry name" value="His_deacetylse_dom_sf"/>
</dbReference>
<keyword evidence="11 17" id="KW-0805">Transcription regulation</keyword>
<sequence>MAVAVAAGENSSRVAMAHSDKLMEAVGKHPKFKERANQVYSLIEAYNLHSQLMLVSPPLATEGGLKLFHSADYIDYIKSTQALSENDDDYDDEEDSPVLRYGLYYDCPIFDGLYTYVSSVAGATIAMTSLLMTGHCDVAINWHGGLHHGKKDEASGYCYINDIVIGILCLMKRYQKVLYIDLDIHHGDGVQDAFYYSSKVFTVSFHKHAVGFFPGTGSVSEIGNGSGLYYNVNVPLWDGISDEQYLYIFKSIMSMVHDSFTPQVVVVQCGADCLAGDPLGSFNLSIRGMGACIEFVMKWGLPVLLLGGGGYDFSNTARCWAYLTSLVLKQEIPTDIPEHDYFASYKPDYQLDNELLVNTKSQASPEDIEELIKVLSKNILRQ</sequence>
<evidence type="ECO:0000259" key="21">
    <source>
        <dbReference type="Pfam" id="PF00850"/>
    </source>
</evidence>
<organism evidence="22">
    <name type="scientific">Amphimedon queenslandica</name>
    <name type="common">Sponge</name>
    <dbReference type="NCBI Taxonomy" id="400682"/>
    <lineage>
        <taxon>Eukaryota</taxon>
        <taxon>Metazoa</taxon>
        <taxon>Porifera</taxon>
        <taxon>Demospongiae</taxon>
        <taxon>Heteroscleromorpha</taxon>
        <taxon>Haplosclerida</taxon>
        <taxon>Niphatidae</taxon>
        <taxon>Amphimedon</taxon>
    </lineage>
</organism>
<evidence type="ECO:0000256" key="19">
    <source>
        <dbReference type="PIRSR" id="PIRSR037913-2"/>
    </source>
</evidence>
<dbReference type="STRING" id="400682.A0A1X7VFU5"/>
<keyword evidence="7" id="KW-0678">Repressor</keyword>
<reference evidence="22" key="2">
    <citation type="submission" date="2017-05" db="UniProtKB">
        <authorList>
            <consortium name="EnsemblMetazoa"/>
        </authorList>
    </citation>
    <scope>IDENTIFICATION</scope>
</reference>
<dbReference type="InterPro" id="IPR003084">
    <property type="entry name" value="HDAC_I/II"/>
</dbReference>
<accession>A0A1X7VFU5</accession>
<evidence type="ECO:0000256" key="13">
    <source>
        <dbReference type="ARBA" id="ARBA00023242"/>
    </source>
</evidence>
<evidence type="ECO:0000256" key="17">
    <source>
        <dbReference type="PIRNR" id="PIRNR037913"/>
    </source>
</evidence>
<dbReference type="GO" id="GO:0005694">
    <property type="term" value="C:chromosome"/>
    <property type="evidence" value="ECO:0007669"/>
    <property type="project" value="UniProtKB-SubCell"/>
</dbReference>
<evidence type="ECO:0000256" key="9">
    <source>
        <dbReference type="ARBA" id="ARBA00022801"/>
    </source>
</evidence>
<keyword evidence="6" id="KW-0963">Cytoplasm</keyword>
<comment type="catalytic activity">
    <reaction evidence="15">
        <text>N(6)-(2E)-butenoyl-L-lysyl-[protein] + H2O = (2E)-2-butenoate + L-lysyl-[protein]</text>
        <dbReference type="Rhea" id="RHEA:69172"/>
        <dbReference type="Rhea" id="RHEA-COMP:9752"/>
        <dbReference type="Rhea" id="RHEA-COMP:13707"/>
        <dbReference type="ChEBI" id="CHEBI:15377"/>
        <dbReference type="ChEBI" id="CHEBI:29969"/>
        <dbReference type="ChEBI" id="CHEBI:35899"/>
        <dbReference type="ChEBI" id="CHEBI:137954"/>
    </reaction>
    <physiologicalReaction direction="left-to-right" evidence="15">
        <dbReference type="Rhea" id="RHEA:69173"/>
    </physiologicalReaction>
</comment>
<evidence type="ECO:0000256" key="3">
    <source>
        <dbReference type="ARBA" id="ARBA00004286"/>
    </source>
</evidence>
<evidence type="ECO:0000256" key="2">
    <source>
        <dbReference type="ARBA" id="ARBA00004123"/>
    </source>
</evidence>
<evidence type="ECO:0000256" key="8">
    <source>
        <dbReference type="ARBA" id="ARBA00022723"/>
    </source>
</evidence>
<dbReference type="PANTHER" id="PTHR10625:SF14">
    <property type="entry name" value="HISTONE DEACETYLASE 8"/>
    <property type="match status" value="1"/>
</dbReference>
<evidence type="ECO:0000256" key="14">
    <source>
        <dbReference type="ARBA" id="ARBA00049136"/>
    </source>
</evidence>
<dbReference type="Gene3D" id="3.40.800.20">
    <property type="entry name" value="Histone deacetylase domain"/>
    <property type="match status" value="1"/>
</dbReference>
<dbReference type="PANTHER" id="PTHR10625">
    <property type="entry name" value="HISTONE DEACETYLASE HDAC1-RELATED"/>
    <property type="match status" value="1"/>
</dbReference>
<evidence type="ECO:0000256" key="10">
    <source>
        <dbReference type="ARBA" id="ARBA00022853"/>
    </source>
</evidence>
<reference evidence="23" key="1">
    <citation type="journal article" date="2010" name="Nature">
        <title>The Amphimedon queenslandica genome and the evolution of animal complexity.</title>
        <authorList>
            <person name="Srivastava M."/>
            <person name="Simakov O."/>
            <person name="Chapman J."/>
            <person name="Fahey B."/>
            <person name="Gauthier M.E."/>
            <person name="Mitros T."/>
            <person name="Richards G.S."/>
            <person name="Conaco C."/>
            <person name="Dacre M."/>
            <person name="Hellsten U."/>
            <person name="Larroux C."/>
            <person name="Putnam N.H."/>
            <person name="Stanke M."/>
            <person name="Adamska M."/>
            <person name="Darling A."/>
            <person name="Degnan S.M."/>
            <person name="Oakley T.H."/>
            <person name="Plachetzki D.C."/>
            <person name="Zhai Y."/>
            <person name="Adamski M."/>
            <person name="Calcino A."/>
            <person name="Cummins S.F."/>
            <person name="Goodstein D.M."/>
            <person name="Harris C."/>
            <person name="Jackson D.J."/>
            <person name="Leys S.P."/>
            <person name="Shu S."/>
            <person name="Woodcroft B.J."/>
            <person name="Vervoort M."/>
            <person name="Kosik K.S."/>
            <person name="Manning G."/>
            <person name="Degnan B.M."/>
            <person name="Rokhsar D.S."/>
        </authorList>
    </citation>
    <scope>NUCLEOTIDE SEQUENCE [LARGE SCALE GENOMIC DNA]</scope>
</reference>
<dbReference type="GO" id="GO:0005634">
    <property type="term" value="C:nucleus"/>
    <property type="evidence" value="ECO:0007669"/>
    <property type="project" value="UniProtKB-SubCell"/>
</dbReference>
<dbReference type="AlphaFoldDB" id="A0A1X7VFU5"/>
<evidence type="ECO:0000256" key="20">
    <source>
        <dbReference type="PIRSR" id="PIRSR037913-3"/>
    </source>
</evidence>
<name>A0A1X7VFU5_AMPQE</name>
<dbReference type="GO" id="GO:0031507">
    <property type="term" value="P:heterochromatin formation"/>
    <property type="evidence" value="ECO:0007669"/>
    <property type="project" value="TreeGrafter"/>
</dbReference>
<feature type="binding site" evidence="19">
    <location>
        <position position="106"/>
    </location>
    <ligand>
        <name>substrate</name>
    </ligand>
</feature>
<dbReference type="EnsemblMetazoa" id="XM_003384590.3">
    <property type="protein sequence ID" value="XP_003384638.1"/>
    <property type="gene ID" value="LOC100639815"/>
</dbReference>
<evidence type="ECO:0000313" key="22">
    <source>
        <dbReference type="EnsemblMetazoa" id="Aqu2.1.38372_001"/>
    </source>
</evidence>
<dbReference type="GO" id="GO:0141221">
    <property type="term" value="F:histone deacetylase activity, hydrolytic mechanism"/>
    <property type="evidence" value="ECO:0007669"/>
    <property type="project" value="UniProtKB-EC"/>
</dbReference>
<comment type="similarity">
    <text evidence="17">Belongs to the histone deacetylase family. HD Type 1 subfamily.</text>
</comment>
<dbReference type="EC" id="3.5.1.98" evidence="17"/>
<dbReference type="InterPro" id="IPR023696">
    <property type="entry name" value="Ureohydrolase_dom_sf"/>
</dbReference>
<comment type="catalytic activity">
    <reaction evidence="14">
        <text>N(6)-acetyl-L-lysyl-[protein] + H2O = L-lysyl-[protein] + acetate</text>
        <dbReference type="Rhea" id="RHEA:58108"/>
        <dbReference type="Rhea" id="RHEA-COMP:9752"/>
        <dbReference type="Rhea" id="RHEA-COMP:10731"/>
        <dbReference type="ChEBI" id="CHEBI:15377"/>
        <dbReference type="ChEBI" id="CHEBI:29969"/>
        <dbReference type="ChEBI" id="CHEBI:30089"/>
        <dbReference type="ChEBI" id="CHEBI:61930"/>
    </reaction>
    <physiologicalReaction direction="left-to-right" evidence="14">
        <dbReference type="Rhea" id="RHEA:58109"/>
    </physiologicalReaction>
</comment>
<evidence type="ECO:0000256" key="4">
    <source>
        <dbReference type="ARBA" id="ARBA00004496"/>
    </source>
</evidence>
<dbReference type="Pfam" id="PF00850">
    <property type="entry name" value="Hist_deacetyl"/>
    <property type="match status" value="1"/>
</dbReference>
<evidence type="ECO:0000256" key="11">
    <source>
        <dbReference type="ARBA" id="ARBA00023015"/>
    </source>
</evidence>
<dbReference type="Proteomes" id="UP000007879">
    <property type="component" value="Unassembled WGS sequence"/>
</dbReference>
<evidence type="ECO:0000256" key="1">
    <source>
        <dbReference type="ARBA" id="ARBA00001968"/>
    </source>
</evidence>
<feature type="binding site" evidence="19">
    <location>
        <position position="311"/>
    </location>
    <ligand>
        <name>substrate</name>
    </ligand>
</feature>
<keyword evidence="23" id="KW-1185">Reference proteome</keyword>
<evidence type="ECO:0000256" key="7">
    <source>
        <dbReference type="ARBA" id="ARBA00022491"/>
    </source>
</evidence>
<dbReference type="GO" id="GO:0046872">
    <property type="term" value="F:metal ion binding"/>
    <property type="evidence" value="ECO:0007669"/>
    <property type="project" value="UniProtKB-KW"/>
</dbReference>
<feature type="binding site" evidence="20">
    <location>
        <position position="272"/>
    </location>
    <ligand>
        <name>a divalent metal cation</name>
        <dbReference type="ChEBI" id="CHEBI:60240"/>
    </ligand>
</feature>
<keyword evidence="10 17" id="KW-0156">Chromatin regulator</keyword>
<dbReference type="PRINTS" id="PR01271">
    <property type="entry name" value="HISDACETLASE"/>
</dbReference>
<keyword evidence="13 17" id="KW-0539">Nucleus</keyword>
<evidence type="ECO:0000256" key="18">
    <source>
        <dbReference type="PIRSR" id="PIRSR037913-1"/>
    </source>
</evidence>
<feature type="binding site" evidence="20">
    <location>
        <position position="185"/>
    </location>
    <ligand>
        <name>a divalent metal cation</name>
        <dbReference type="ChEBI" id="CHEBI:60240"/>
    </ligand>
</feature>
<protein>
    <recommendedName>
        <fullName evidence="17">Histone deacetylase</fullName>
        <ecNumber evidence="17">3.5.1.98</ecNumber>
    </recommendedName>
</protein>
<dbReference type="InterPro" id="IPR023801">
    <property type="entry name" value="His_deacetylse_dom"/>
</dbReference>
<dbReference type="eggNOG" id="KOG1342">
    <property type="taxonomic scope" value="Eukaryota"/>
</dbReference>
<keyword evidence="12 17" id="KW-0804">Transcription</keyword>
<comment type="subcellular location">
    <subcellularLocation>
        <location evidence="3">Chromosome</location>
    </subcellularLocation>
    <subcellularLocation>
        <location evidence="4">Cytoplasm</location>
    </subcellularLocation>
    <subcellularLocation>
        <location evidence="2 17">Nucleus</location>
    </subcellularLocation>
</comment>
<feature type="domain" description="Histone deacetylase" evidence="21">
    <location>
        <begin position="29"/>
        <end position="325"/>
    </location>
</feature>
<feature type="binding site" evidence="20">
    <location>
        <position position="183"/>
    </location>
    <ligand>
        <name>a divalent metal cation</name>
        <dbReference type="ChEBI" id="CHEBI:60240"/>
    </ligand>
</feature>
<dbReference type="OrthoDB" id="73273at2759"/>
<keyword evidence="9 17" id="KW-0378">Hydrolase</keyword>
<proteinExistence type="inferred from homology"/>
<dbReference type="KEGG" id="aqu:100639815"/>
<dbReference type="OMA" id="SIEYGLX"/>
<comment type="cofactor">
    <cofactor evidence="1">
        <name>a divalent metal cation</name>
        <dbReference type="ChEBI" id="CHEBI:60240"/>
    </cofactor>
</comment>
<evidence type="ECO:0000256" key="16">
    <source>
        <dbReference type="ARBA" id="ARBA00049416"/>
    </source>
</evidence>
<evidence type="ECO:0000256" key="12">
    <source>
        <dbReference type="ARBA" id="ARBA00023163"/>
    </source>
</evidence>
<dbReference type="SUPFAM" id="SSF52768">
    <property type="entry name" value="Arginase/deacetylase"/>
    <property type="match status" value="1"/>
</dbReference>
<comment type="catalytic activity">
    <reaction evidence="16">
        <text>N(6)-acetyl-L-lysyl-[histone] + H2O = L-lysyl-[histone] + acetate</text>
        <dbReference type="Rhea" id="RHEA:58196"/>
        <dbReference type="Rhea" id="RHEA-COMP:9845"/>
        <dbReference type="Rhea" id="RHEA-COMP:11338"/>
        <dbReference type="ChEBI" id="CHEBI:15377"/>
        <dbReference type="ChEBI" id="CHEBI:29969"/>
        <dbReference type="ChEBI" id="CHEBI:30089"/>
        <dbReference type="ChEBI" id="CHEBI:61930"/>
        <dbReference type="EC" id="3.5.1.98"/>
    </reaction>
    <physiologicalReaction direction="left-to-right" evidence="16">
        <dbReference type="Rhea" id="RHEA:58197"/>
    </physiologicalReaction>
</comment>
<keyword evidence="5" id="KW-0158">Chromosome</keyword>
<evidence type="ECO:0000256" key="5">
    <source>
        <dbReference type="ARBA" id="ARBA00022454"/>
    </source>
</evidence>
<evidence type="ECO:0000256" key="6">
    <source>
        <dbReference type="ARBA" id="ARBA00022490"/>
    </source>
</evidence>
<gene>
    <name evidence="22" type="primary">100639815</name>
</gene>